<protein>
    <submittedName>
        <fullName evidence="1">Uncharacterized protein</fullName>
    </submittedName>
</protein>
<evidence type="ECO:0000313" key="1">
    <source>
        <dbReference type="EMBL" id="KAJ8050999.1"/>
    </source>
</evidence>
<gene>
    <name evidence="1" type="ORF">HOLleu_04402</name>
</gene>
<sequence>MSCVEQNNDGVGHMLFAAGNIVFNVRPHWGPSLVDFVESVSSVIVECVDEGSWINNIAVYNPHNASGDVFLISVSGSSLLRECHISGEVLRTIEIRDWVSSLRLVAYVNKHFAISGYGPYDIVFVTGNGAMKQNGSIKPPSSSFGLKPVCLIWAGATWMALWVSDGAQKQWKILRYRQTGELEKFCAEGTSFSDMDVPVSITRWKNQEGFITFVDNAFKKFSY</sequence>
<keyword evidence="2" id="KW-1185">Reference proteome</keyword>
<proteinExistence type="predicted"/>
<accession>A0A9Q1HKT1</accession>
<dbReference type="EMBL" id="JAIZAY010000001">
    <property type="protein sequence ID" value="KAJ8050999.1"/>
    <property type="molecule type" value="Genomic_DNA"/>
</dbReference>
<evidence type="ECO:0000313" key="2">
    <source>
        <dbReference type="Proteomes" id="UP001152320"/>
    </source>
</evidence>
<dbReference type="Proteomes" id="UP001152320">
    <property type="component" value="Chromosome 1"/>
</dbReference>
<dbReference type="AlphaFoldDB" id="A0A9Q1HKT1"/>
<name>A0A9Q1HKT1_HOLLE</name>
<reference evidence="1" key="1">
    <citation type="submission" date="2021-10" db="EMBL/GenBank/DDBJ databases">
        <title>Tropical sea cucumber genome reveals ecological adaptation and Cuvierian tubules defense mechanism.</title>
        <authorList>
            <person name="Chen T."/>
        </authorList>
    </citation>
    <scope>NUCLEOTIDE SEQUENCE</scope>
    <source>
        <strain evidence="1">Nanhai2018</strain>
        <tissue evidence="1">Muscle</tissue>
    </source>
</reference>
<organism evidence="1 2">
    <name type="scientific">Holothuria leucospilota</name>
    <name type="common">Black long sea cucumber</name>
    <name type="synonym">Mertensiothuria leucospilota</name>
    <dbReference type="NCBI Taxonomy" id="206669"/>
    <lineage>
        <taxon>Eukaryota</taxon>
        <taxon>Metazoa</taxon>
        <taxon>Echinodermata</taxon>
        <taxon>Eleutherozoa</taxon>
        <taxon>Echinozoa</taxon>
        <taxon>Holothuroidea</taxon>
        <taxon>Aspidochirotacea</taxon>
        <taxon>Aspidochirotida</taxon>
        <taxon>Holothuriidae</taxon>
        <taxon>Holothuria</taxon>
    </lineage>
</organism>
<comment type="caution">
    <text evidence="1">The sequence shown here is derived from an EMBL/GenBank/DDBJ whole genome shotgun (WGS) entry which is preliminary data.</text>
</comment>